<feature type="domain" description="GATA-type" evidence="4">
    <location>
        <begin position="301"/>
        <end position="336"/>
    </location>
</feature>
<sequence>CSSSRVESPSALDYHDVAPTTILYLLQEATKLSAPAQDPAERRVERGPSGQNPARPTTFSTEESCHRSILDAVHVSSPWEVMSLINLQCERLLHSDRRDDCRGDISGWGEDPGGSLSSSHNVAAPVALEGVNEKHSNGRDSVVNCILEKSRFPSNSESFDLNLSTCTETQSSHDSLPEEPVLLDLNNNLQASKVCENLKQAHPCRSADLQDPNIQGVAFRMSAEVDESRGQSRLLITPQYRLDACRRKPRRDSRSLLSSQRTSSSEEESDSPSLTSAFLTSPAGGDTRLWQVSAQLCLASSSGNKMCASCCTRKTPLWRDAEDGTPLCNACGIRYKKYRIRCLHCWHIPRKEGSSNSRCFKCGDTLHLTSQHKRL</sequence>
<keyword evidence="1" id="KW-0539">Nucleus</keyword>
<evidence type="ECO:0000256" key="1">
    <source>
        <dbReference type="ARBA" id="ARBA00023242"/>
    </source>
</evidence>
<dbReference type="Proteomes" id="UP000694580">
    <property type="component" value="Chromosome 3"/>
</dbReference>
<evidence type="ECO:0000256" key="2">
    <source>
        <dbReference type="PROSITE-ProRule" id="PRU00094"/>
    </source>
</evidence>
<dbReference type="PROSITE" id="PS50114">
    <property type="entry name" value="GATA_ZN_FINGER_2"/>
    <property type="match status" value="1"/>
</dbReference>
<keyword evidence="2" id="KW-0479">Metal-binding</keyword>
<name>A0AAY3ZUL8_9TELE</name>
<evidence type="ECO:0000259" key="4">
    <source>
        <dbReference type="PROSITE" id="PS50114"/>
    </source>
</evidence>
<evidence type="ECO:0000313" key="6">
    <source>
        <dbReference type="Proteomes" id="UP000694580"/>
    </source>
</evidence>
<dbReference type="GO" id="GO:0043565">
    <property type="term" value="F:sequence-specific DNA binding"/>
    <property type="evidence" value="ECO:0007669"/>
    <property type="project" value="InterPro"/>
</dbReference>
<feature type="region of interest" description="Disordered" evidence="3">
    <location>
        <begin position="247"/>
        <end position="278"/>
    </location>
</feature>
<dbReference type="AlphaFoldDB" id="A0AAY3ZUL8"/>
<reference evidence="5" key="2">
    <citation type="submission" date="2025-08" db="UniProtKB">
        <authorList>
            <consortium name="Ensembl"/>
        </authorList>
    </citation>
    <scope>IDENTIFICATION</scope>
</reference>
<dbReference type="SUPFAM" id="SSF57716">
    <property type="entry name" value="Glucocorticoid receptor-like (DNA-binding domain)"/>
    <property type="match status" value="1"/>
</dbReference>
<dbReference type="GO" id="GO:0006357">
    <property type="term" value="P:regulation of transcription by RNA polymerase II"/>
    <property type="evidence" value="ECO:0007669"/>
    <property type="project" value="TreeGrafter"/>
</dbReference>
<dbReference type="GO" id="GO:0048599">
    <property type="term" value="P:oocyte development"/>
    <property type="evidence" value="ECO:0007669"/>
    <property type="project" value="TreeGrafter"/>
</dbReference>
<dbReference type="GO" id="GO:0005634">
    <property type="term" value="C:nucleus"/>
    <property type="evidence" value="ECO:0007669"/>
    <property type="project" value="TreeGrafter"/>
</dbReference>
<dbReference type="Pfam" id="PF00320">
    <property type="entry name" value="GATA"/>
    <property type="match status" value="1"/>
</dbReference>
<dbReference type="InterPro" id="IPR013088">
    <property type="entry name" value="Znf_NHR/GATA"/>
</dbReference>
<reference evidence="5" key="3">
    <citation type="submission" date="2025-09" db="UniProtKB">
        <authorList>
            <consortium name="Ensembl"/>
        </authorList>
    </citation>
    <scope>IDENTIFICATION</scope>
</reference>
<proteinExistence type="predicted"/>
<evidence type="ECO:0000256" key="3">
    <source>
        <dbReference type="SAM" id="MobiDB-lite"/>
    </source>
</evidence>
<dbReference type="Ensembl" id="ENSDCDT00010000778.1">
    <property type="protein sequence ID" value="ENSDCDP00010000748.1"/>
    <property type="gene ID" value="ENSDCDG00010000407.1"/>
</dbReference>
<dbReference type="PANTHER" id="PTHR47341">
    <property type="entry name" value="GATA-TYPE ZINC FINGER PROTEIN 1"/>
    <property type="match status" value="1"/>
</dbReference>
<dbReference type="SMART" id="SM00401">
    <property type="entry name" value="ZnF_GATA"/>
    <property type="match status" value="1"/>
</dbReference>
<evidence type="ECO:0000313" key="5">
    <source>
        <dbReference type="Ensembl" id="ENSDCDP00010000748.1"/>
    </source>
</evidence>
<accession>A0AAY3ZUL8</accession>
<feature type="region of interest" description="Disordered" evidence="3">
    <location>
        <begin position="33"/>
        <end position="63"/>
    </location>
</feature>
<dbReference type="CDD" id="cd00202">
    <property type="entry name" value="ZnF_GATA"/>
    <property type="match status" value="1"/>
</dbReference>
<dbReference type="Gene3D" id="3.30.50.10">
    <property type="entry name" value="Erythroid Transcription Factor GATA-1, subunit A"/>
    <property type="match status" value="1"/>
</dbReference>
<dbReference type="PANTHER" id="PTHR47341:SF1">
    <property type="entry name" value="GATA-TYPE ZINC FINGER PROTEIN 1"/>
    <property type="match status" value="1"/>
</dbReference>
<protein>
    <recommendedName>
        <fullName evidence="4">GATA-type domain-containing protein</fullName>
    </recommendedName>
</protein>
<dbReference type="GO" id="GO:0007283">
    <property type="term" value="P:spermatogenesis"/>
    <property type="evidence" value="ECO:0007669"/>
    <property type="project" value="TreeGrafter"/>
</dbReference>
<dbReference type="InterPro" id="IPR000679">
    <property type="entry name" value="Znf_GATA"/>
</dbReference>
<dbReference type="InterPro" id="IPR053116">
    <property type="entry name" value="GATA-type_Znf_Regulator"/>
</dbReference>
<dbReference type="GO" id="GO:0008270">
    <property type="term" value="F:zinc ion binding"/>
    <property type="evidence" value="ECO:0007669"/>
    <property type="project" value="UniProtKB-KW"/>
</dbReference>
<keyword evidence="2" id="KW-0862">Zinc</keyword>
<keyword evidence="2" id="KW-0863">Zinc-finger</keyword>
<keyword evidence="6" id="KW-1185">Reference proteome</keyword>
<organism evidence="5 6">
    <name type="scientific">Denticeps clupeoides</name>
    <name type="common">denticle herring</name>
    <dbReference type="NCBI Taxonomy" id="299321"/>
    <lineage>
        <taxon>Eukaryota</taxon>
        <taxon>Metazoa</taxon>
        <taxon>Chordata</taxon>
        <taxon>Craniata</taxon>
        <taxon>Vertebrata</taxon>
        <taxon>Euteleostomi</taxon>
        <taxon>Actinopterygii</taxon>
        <taxon>Neopterygii</taxon>
        <taxon>Teleostei</taxon>
        <taxon>Clupei</taxon>
        <taxon>Clupeiformes</taxon>
        <taxon>Denticipitoidei</taxon>
        <taxon>Denticipitidae</taxon>
        <taxon>Denticeps</taxon>
    </lineage>
</organism>
<dbReference type="GeneTree" id="ENSGT00940000175590"/>
<feature type="compositionally biased region" description="Polar residues" evidence="3">
    <location>
        <begin position="49"/>
        <end position="62"/>
    </location>
</feature>
<reference evidence="5 6" key="1">
    <citation type="submission" date="2020-06" db="EMBL/GenBank/DDBJ databases">
        <authorList>
            <consortium name="Wellcome Sanger Institute Data Sharing"/>
        </authorList>
    </citation>
    <scope>NUCLEOTIDE SEQUENCE [LARGE SCALE GENOMIC DNA]</scope>
</reference>